<dbReference type="CDD" id="cd09272">
    <property type="entry name" value="RNase_HI_RT_Ty1"/>
    <property type="match status" value="1"/>
</dbReference>
<comment type="caution">
    <text evidence="1">The sequence shown here is derived from an EMBL/GenBank/DDBJ whole genome shotgun (WGS) entry which is preliminary data.</text>
</comment>
<dbReference type="PANTHER" id="PTHR37610:SF55">
    <property type="entry name" value="RETROTRANSPOSON COPIA-LIKE N-TERMINAL DOMAIN-CONTAINING PROTEIN"/>
    <property type="match status" value="1"/>
</dbReference>
<dbReference type="EMBL" id="ASHM01021183">
    <property type="protein sequence ID" value="PNY02311.1"/>
    <property type="molecule type" value="Genomic_DNA"/>
</dbReference>
<name>A0A2K3NGZ8_TRIPR</name>
<dbReference type="PANTHER" id="PTHR37610">
    <property type="entry name" value="CCHC-TYPE DOMAIN-CONTAINING PROTEIN"/>
    <property type="match status" value="1"/>
</dbReference>
<protein>
    <submittedName>
        <fullName evidence="1">Retrovirus-related Pol polyprotein from transposon TNT 1-94</fullName>
    </submittedName>
</protein>
<reference evidence="1 2" key="1">
    <citation type="journal article" date="2014" name="Am. J. Bot.">
        <title>Genome assembly and annotation for red clover (Trifolium pratense; Fabaceae).</title>
        <authorList>
            <person name="Istvanek J."/>
            <person name="Jaros M."/>
            <person name="Krenek A."/>
            <person name="Repkova J."/>
        </authorList>
    </citation>
    <scope>NUCLEOTIDE SEQUENCE [LARGE SCALE GENOMIC DNA]</scope>
    <source>
        <strain evidence="2">cv. Tatra</strain>
        <tissue evidence="1">Young leaves</tissue>
    </source>
</reference>
<evidence type="ECO:0000313" key="1">
    <source>
        <dbReference type="EMBL" id="PNY02311.1"/>
    </source>
</evidence>
<accession>A0A2K3NGZ8</accession>
<proteinExistence type="predicted"/>
<dbReference type="AlphaFoldDB" id="A0A2K3NGZ8"/>
<gene>
    <name evidence="1" type="ORF">L195_g025617</name>
</gene>
<reference evidence="1 2" key="2">
    <citation type="journal article" date="2017" name="Front. Plant Sci.">
        <title>Gene Classification and Mining of Molecular Markers Useful in Red Clover (Trifolium pratense) Breeding.</title>
        <authorList>
            <person name="Istvanek J."/>
            <person name="Dluhosova J."/>
            <person name="Dluhos P."/>
            <person name="Patkova L."/>
            <person name="Nedelnik J."/>
            <person name="Repkova J."/>
        </authorList>
    </citation>
    <scope>NUCLEOTIDE SEQUENCE [LARGE SCALE GENOMIC DNA]</scope>
    <source>
        <strain evidence="2">cv. Tatra</strain>
        <tissue evidence="1">Young leaves</tissue>
    </source>
</reference>
<dbReference type="Proteomes" id="UP000236291">
    <property type="component" value="Unassembled WGS sequence"/>
</dbReference>
<sequence>MKRALGAKKKFDFIDETLHVPEDDFDPAFQAWHRCNQLVSAWILSSVSSSIAQSVVFMENTIDIWNDLRERFSQGDLIRISELQQEAYALKRDSRSVIDFYTDLKILIMNPLPPINKVFSLVLQHERQGISPESDDSTILVNAARFTPSSSSYKQSAQSSYGSKPPHMKKFASTHIVASKEGLVDSTIVASSSNTIVASPSITQDQYDRLLSILQSSHPASNVNTASSNQDKRYLKMIGSADQFEGLYHLNLADKIAHVASIDGSNYTTIPTSAIWPFRLGHPSHSRLVSLQNKFPYVIVDQNGICDIFHLARLKKLPYNHSFNKAAHAYDALLHTHLHIASNPVFHERTKHIEIDSHLVRERVQEGLLRLLPMSTQEQLADFLTKALPAPKFQNFLCKLGLLDIYQASACERMLNITKNKECIEMITLEDS</sequence>
<evidence type="ECO:0000313" key="2">
    <source>
        <dbReference type="Proteomes" id="UP000236291"/>
    </source>
</evidence>
<organism evidence="1 2">
    <name type="scientific">Trifolium pratense</name>
    <name type="common">Red clover</name>
    <dbReference type="NCBI Taxonomy" id="57577"/>
    <lineage>
        <taxon>Eukaryota</taxon>
        <taxon>Viridiplantae</taxon>
        <taxon>Streptophyta</taxon>
        <taxon>Embryophyta</taxon>
        <taxon>Tracheophyta</taxon>
        <taxon>Spermatophyta</taxon>
        <taxon>Magnoliopsida</taxon>
        <taxon>eudicotyledons</taxon>
        <taxon>Gunneridae</taxon>
        <taxon>Pentapetalae</taxon>
        <taxon>rosids</taxon>
        <taxon>fabids</taxon>
        <taxon>Fabales</taxon>
        <taxon>Fabaceae</taxon>
        <taxon>Papilionoideae</taxon>
        <taxon>50 kb inversion clade</taxon>
        <taxon>NPAAA clade</taxon>
        <taxon>Hologalegina</taxon>
        <taxon>IRL clade</taxon>
        <taxon>Trifolieae</taxon>
        <taxon>Trifolium</taxon>
    </lineage>
</organism>